<evidence type="ECO:0000256" key="6">
    <source>
        <dbReference type="ARBA" id="ARBA00022989"/>
    </source>
</evidence>
<keyword evidence="8 10" id="KW-0675">Receptor</keyword>
<proteinExistence type="inferred from homology"/>
<dbReference type="Proteomes" id="UP001152798">
    <property type="component" value="Chromosome 7"/>
</dbReference>
<reference evidence="11" key="1">
    <citation type="submission" date="2022-01" db="EMBL/GenBank/DDBJ databases">
        <authorList>
            <person name="King R."/>
        </authorList>
    </citation>
    <scope>NUCLEOTIDE SEQUENCE</scope>
</reference>
<evidence type="ECO:0000256" key="8">
    <source>
        <dbReference type="ARBA" id="ARBA00023170"/>
    </source>
</evidence>
<feature type="transmembrane region" description="Helical" evidence="10">
    <location>
        <begin position="273"/>
        <end position="294"/>
    </location>
</feature>
<keyword evidence="4 10" id="KW-0812">Transmembrane</keyword>
<feature type="transmembrane region" description="Helical" evidence="10">
    <location>
        <begin position="67"/>
        <end position="87"/>
    </location>
</feature>
<feature type="transmembrane region" description="Helical" evidence="10">
    <location>
        <begin position="177"/>
        <end position="203"/>
    </location>
</feature>
<gene>
    <name evidence="11" type="ORF">NEZAVI_LOCUS14764</name>
</gene>
<dbReference type="OrthoDB" id="6615816at2759"/>
<dbReference type="AlphaFoldDB" id="A0A9P0MVU4"/>
<dbReference type="EMBL" id="OV725083">
    <property type="protein sequence ID" value="CAH1406929.1"/>
    <property type="molecule type" value="Genomic_DNA"/>
</dbReference>
<dbReference type="GO" id="GO:0005886">
    <property type="term" value="C:plasma membrane"/>
    <property type="evidence" value="ECO:0007669"/>
    <property type="project" value="UniProtKB-SubCell"/>
</dbReference>
<evidence type="ECO:0000313" key="12">
    <source>
        <dbReference type="Proteomes" id="UP001152798"/>
    </source>
</evidence>
<evidence type="ECO:0000256" key="1">
    <source>
        <dbReference type="ARBA" id="ARBA00004651"/>
    </source>
</evidence>
<evidence type="ECO:0000256" key="4">
    <source>
        <dbReference type="ARBA" id="ARBA00022692"/>
    </source>
</evidence>
<dbReference type="PANTHER" id="PTHR21137">
    <property type="entry name" value="ODORANT RECEPTOR"/>
    <property type="match status" value="1"/>
</dbReference>
<comment type="caution">
    <text evidence="10">Lacks conserved residue(s) required for the propagation of feature annotation.</text>
</comment>
<feature type="transmembrane region" description="Helical" evidence="10">
    <location>
        <begin position="306"/>
        <end position="326"/>
    </location>
</feature>
<comment type="similarity">
    <text evidence="10">Belongs to the insect chemoreceptor superfamily. Heteromeric odorant receptor channel (TC 1.A.69) family.</text>
</comment>
<evidence type="ECO:0000256" key="2">
    <source>
        <dbReference type="ARBA" id="ARBA00022475"/>
    </source>
</evidence>
<keyword evidence="5 10" id="KW-0552">Olfaction</keyword>
<keyword evidence="6 10" id="KW-1133">Transmembrane helix</keyword>
<evidence type="ECO:0000256" key="5">
    <source>
        <dbReference type="ARBA" id="ARBA00022725"/>
    </source>
</evidence>
<dbReference type="GO" id="GO:0005549">
    <property type="term" value="F:odorant binding"/>
    <property type="evidence" value="ECO:0007669"/>
    <property type="project" value="InterPro"/>
</dbReference>
<evidence type="ECO:0000256" key="10">
    <source>
        <dbReference type="RuleBase" id="RU351113"/>
    </source>
</evidence>
<name>A0A9P0MVU4_NEZVI</name>
<feature type="transmembrane region" description="Helical" evidence="10">
    <location>
        <begin position="126"/>
        <end position="148"/>
    </location>
</feature>
<keyword evidence="9 10" id="KW-0807">Transducer</keyword>
<evidence type="ECO:0000256" key="7">
    <source>
        <dbReference type="ARBA" id="ARBA00023136"/>
    </source>
</evidence>
<keyword evidence="3 10" id="KW-0716">Sensory transduction</keyword>
<dbReference type="InterPro" id="IPR004117">
    <property type="entry name" value="7tm6_olfct_rcpt"/>
</dbReference>
<dbReference type="GO" id="GO:0007165">
    <property type="term" value="P:signal transduction"/>
    <property type="evidence" value="ECO:0007669"/>
    <property type="project" value="UniProtKB-KW"/>
</dbReference>
<keyword evidence="2" id="KW-1003">Cell membrane</keyword>
<keyword evidence="7 10" id="KW-0472">Membrane</keyword>
<evidence type="ECO:0000256" key="3">
    <source>
        <dbReference type="ARBA" id="ARBA00022606"/>
    </source>
</evidence>
<protein>
    <recommendedName>
        <fullName evidence="10">Odorant receptor</fullName>
    </recommendedName>
</protein>
<dbReference type="Pfam" id="PF02949">
    <property type="entry name" value="7tm_6"/>
    <property type="match status" value="1"/>
</dbReference>
<evidence type="ECO:0000256" key="9">
    <source>
        <dbReference type="ARBA" id="ARBA00023224"/>
    </source>
</evidence>
<evidence type="ECO:0000313" key="11">
    <source>
        <dbReference type="EMBL" id="CAH1406929.1"/>
    </source>
</evidence>
<organism evidence="11 12">
    <name type="scientific">Nezara viridula</name>
    <name type="common">Southern green stink bug</name>
    <name type="synonym">Cimex viridulus</name>
    <dbReference type="NCBI Taxonomy" id="85310"/>
    <lineage>
        <taxon>Eukaryota</taxon>
        <taxon>Metazoa</taxon>
        <taxon>Ecdysozoa</taxon>
        <taxon>Arthropoda</taxon>
        <taxon>Hexapoda</taxon>
        <taxon>Insecta</taxon>
        <taxon>Pterygota</taxon>
        <taxon>Neoptera</taxon>
        <taxon>Paraneoptera</taxon>
        <taxon>Hemiptera</taxon>
        <taxon>Heteroptera</taxon>
        <taxon>Panheteroptera</taxon>
        <taxon>Pentatomomorpha</taxon>
        <taxon>Pentatomoidea</taxon>
        <taxon>Pentatomidae</taxon>
        <taxon>Pentatominae</taxon>
        <taxon>Nezara</taxon>
    </lineage>
</organism>
<feature type="transmembrane region" description="Helical" evidence="10">
    <location>
        <begin position="37"/>
        <end position="55"/>
    </location>
</feature>
<dbReference type="PANTHER" id="PTHR21137:SF35">
    <property type="entry name" value="ODORANT RECEPTOR 19A-RELATED"/>
    <property type="match status" value="1"/>
</dbReference>
<comment type="subcellular location">
    <subcellularLocation>
        <location evidence="1 10">Cell membrane</location>
        <topology evidence="1 10">Multi-pass membrane protein</topology>
    </subcellularLocation>
</comment>
<sequence>MAKVMLENIKVATEKVVLLVTFSGFYLSPRFPLVQEIFLFTNGFLGTCLLMYSLHYYWGRIEKAGAVAYYLILFSDVCLSSSVGYFMKSSVYSMIKGTFWSHDYESSIIDSKRNEMEAEREKAIRMLYLALVLGICYMMLDVVVLAFVETRINKDLFLLFPCWIPFDTNEISIHITLAIWEIILVLMAAFCMFGAMGMICLFYSHISTEFSLLEYAIGKLGARAREMASHHEGFETSRKEVMKRCYTRCLGMCVDHHAEIIRYFRRTTKLLKICYFAAFCTGVVIFSFAGFFVISDNYAVKIKFTLISLAQLFFLYIISLIAEMIIEKSMTIRERTFDINWYELPMECQTILLVIRTVSNKPLETKLLSGQTVDLAGFMSMVKVSYSYINMLLAIAR</sequence>
<accession>A0A9P0MVU4</accession>
<keyword evidence="12" id="KW-1185">Reference proteome</keyword>
<dbReference type="GO" id="GO:0004984">
    <property type="term" value="F:olfactory receptor activity"/>
    <property type="evidence" value="ECO:0007669"/>
    <property type="project" value="InterPro"/>
</dbReference>